<feature type="compositionally biased region" description="Gly residues" evidence="1">
    <location>
        <begin position="63"/>
        <end position="74"/>
    </location>
</feature>
<evidence type="ECO:0000313" key="4">
    <source>
        <dbReference type="Proteomes" id="UP000004550"/>
    </source>
</evidence>
<feature type="signal peptide" evidence="2">
    <location>
        <begin position="1"/>
        <end position="29"/>
    </location>
</feature>
<gene>
    <name evidence="3" type="ORF">SIDU_08785</name>
</gene>
<dbReference type="GeneID" id="29272728"/>
<evidence type="ECO:0000313" key="3">
    <source>
        <dbReference type="EMBL" id="APL94589.1"/>
    </source>
</evidence>
<dbReference type="RefSeq" id="WP_013039541.1">
    <property type="nucleotide sequence ID" value="NZ_CP013070.1"/>
</dbReference>
<sequence length="74" mass="7006">MPCSSMPRPASTALILIAASALLCACSPAAQNENGRVPGGTNQQEAINAAGDMGGANAMPGIGAPGAGGNGTQP</sequence>
<keyword evidence="2" id="KW-0732">Signal</keyword>
<feature type="compositionally biased region" description="Low complexity" evidence="1">
    <location>
        <begin position="48"/>
        <end position="62"/>
    </location>
</feature>
<dbReference type="Proteomes" id="UP000004550">
    <property type="component" value="Chromosome"/>
</dbReference>
<protein>
    <recommendedName>
        <fullName evidence="5">Lipoprotein</fullName>
    </recommendedName>
</protein>
<dbReference type="AlphaFoldDB" id="A0A1L5BNY6"/>
<evidence type="ECO:0008006" key="5">
    <source>
        <dbReference type="Google" id="ProtNLM"/>
    </source>
</evidence>
<name>A0A1L5BNY6_SPHIB</name>
<evidence type="ECO:0000256" key="1">
    <source>
        <dbReference type="SAM" id="MobiDB-lite"/>
    </source>
</evidence>
<evidence type="ECO:0000256" key="2">
    <source>
        <dbReference type="SAM" id="SignalP"/>
    </source>
</evidence>
<reference evidence="3 4" key="1">
    <citation type="journal article" date="2012" name="J. Bacteriol.">
        <title>Genome sequence of Sphingobium indicum B90A, a hexachlorocyclohexane-degrading bacterium.</title>
        <authorList>
            <person name="Anand S."/>
            <person name="Sangwan N."/>
            <person name="Lata P."/>
            <person name="Kaur J."/>
            <person name="Dua A."/>
            <person name="Singh A.K."/>
            <person name="Verma M."/>
            <person name="Kaur J."/>
            <person name="Khurana J.P."/>
            <person name="Khurana P."/>
            <person name="Mathur S."/>
            <person name="Lal R."/>
        </authorList>
    </citation>
    <scope>NUCLEOTIDE SEQUENCE [LARGE SCALE GENOMIC DNA]</scope>
    <source>
        <strain evidence="4">DSM 16412 / CCM 7286 / MTCC 6364 / B90A</strain>
    </source>
</reference>
<dbReference type="KEGG" id="sinb:SIDU_08785"/>
<proteinExistence type="predicted"/>
<organism evidence="3 4">
    <name type="scientific">Sphingobium indicum (strain DSM 16412 / CCM 7286 / MTCC 6364 / B90A)</name>
    <dbReference type="NCBI Taxonomy" id="861109"/>
    <lineage>
        <taxon>Bacteria</taxon>
        <taxon>Pseudomonadati</taxon>
        <taxon>Pseudomonadota</taxon>
        <taxon>Alphaproteobacteria</taxon>
        <taxon>Sphingomonadales</taxon>
        <taxon>Sphingomonadaceae</taxon>
        <taxon>Sphingobium</taxon>
    </lineage>
</organism>
<feature type="chain" id="PRO_5009860119" description="Lipoprotein" evidence="2">
    <location>
        <begin position="30"/>
        <end position="74"/>
    </location>
</feature>
<dbReference type="EMBL" id="CP013070">
    <property type="protein sequence ID" value="APL94589.1"/>
    <property type="molecule type" value="Genomic_DNA"/>
</dbReference>
<accession>A0A1L5BNY6</accession>
<feature type="region of interest" description="Disordered" evidence="1">
    <location>
        <begin position="33"/>
        <end position="74"/>
    </location>
</feature>